<dbReference type="eggNOG" id="COG0745">
    <property type="taxonomic scope" value="Bacteria"/>
</dbReference>
<dbReference type="GO" id="GO:0005524">
    <property type="term" value="F:ATP binding"/>
    <property type="evidence" value="ECO:0007669"/>
    <property type="project" value="UniProtKB-KW"/>
</dbReference>
<sequence>MSEQIIKQLQQEIATLKAVQQATLKIQQELQESQERWQLIIQATNEGIWDWNLRTNELFISPRWKEMLGYQDQELPNRFDTWKQLLHPQDVERVMEAVQNHLEGQTNHYQIEFRLRCQDGNYKWILSKGKALWNSAGKAIRMVGSHSDISDRKEEQILLRSLIDSIPDLIFCKDAQGVYKICNNAFEAFVGKPSQEIVGKTDFDLFPPEEALFFRENDRIMREKKRPHRNEEWITYPDGSRRLLDTLKTPFCCSEGKLMGVIGISRDITDRKQKENTVKKQAKRDSLLSSIARQLIDQDFNTAVNFTLEALGHFTDGDRGYIIRYSPQQRLWNMTHEWCNYQVPSTLQQSQNIPVEYLPWFSRQLLNGQPICVNSLDDLPPQAIAERVVFKNSLNPTLVVVPMVTAGQTVGYLGFDANSSKIWTQEEVNLLKLVGEFIAIAQARSQAEDDRKESEARFAGILDNANEAIISIDEQQQITLFNHAAEKTFGYQAVNVLGQPFNQLIPPRFQDSHYQYVEDFSTCLETSRQMVGRRPVFGRRQDGSEFLAEVSISKIQLKGRKLFTAIVRDITERQQAEEALKQAKEAADAANRAKSEFLASMSHELRTPLNAILGFTQVMRRDRTLNPEHQQNLSIISRSGEHLLELINDILEMSKIEAGRTTFHSNSFDLYRLLDNLEAMLHLKAQEKGLQLIFERTPEVPQYLETDEGKLRQVLINLLGNAIKFTEEGGVTLRVKSEVRSRKGGFRESATLRTIDLEKPALTPIIADSEQIVITFEVEDSGPGIAPEEVDQLFAAFGQTETGRQAQEGTGLGLPISRKFVQLMGGNISVSSILGQGSLFAFSIKAKLTNASAIKTPKPIRKVVGLAPGQPQYRILSVDDRLESRLLLVKLLSSMGFEVRQASNGKEALEIWETWEPHLIWMDMRMPIIDGYQATQRIKATTKGQGTVVIALTASAFEEERNMVLSAGCDDFMRKPFREEVLWEKIAQHLGVRYIYESLELEQAQGREIEENPTDNPDYLLKLLSQMSPDWVNQLHQVAVECSDDGILELISKIPSESQPLAITLKGWADNFLFDQVIQLTQNLLNKQAK</sequence>
<dbReference type="AlphaFoldDB" id="B7K3J6"/>
<dbReference type="GO" id="GO:0016020">
    <property type="term" value="C:membrane"/>
    <property type="evidence" value="ECO:0007669"/>
    <property type="project" value="UniProtKB-SubCell"/>
</dbReference>
<organism evidence="20 21">
    <name type="scientific">Rippkaea orientalis (strain PCC 8801 / RF-1)</name>
    <name type="common">Cyanothece sp. (strain PCC 8801)</name>
    <dbReference type="NCBI Taxonomy" id="41431"/>
    <lineage>
        <taxon>Bacteria</taxon>
        <taxon>Bacillati</taxon>
        <taxon>Cyanobacteriota</taxon>
        <taxon>Cyanophyceae</taxon>
        <taxon>Oscillatoriophycideae</taxon>
        <taxon>Chroococcales</taxon>
        <taxon>Aphanothecaceae</taxon>
        <taxon>Rippkaea</taxon>
        <taxon>Rippkaea orientalis</taxon>
    </lineage>
</organism>
<dbReference type="Proteomes" id="UP000008204">
    <property type="component" value="Chromosome"/>
</dbReference>
<dbReference type="InterPro" id="IPR013656">
    <property type="entry name" value="PAS_4"/>
</dbReference>
<dbReference type="FunFam" id="1.10.287.130:FF:000038">
    <property type="entry name" value="Sensory transduction histidine kinase"/>
    <property type="match status" value="1"/>
</dbReference>
<evidence type="ECO:0000313" key="20">
    <source>
        <dbReference type="EMBL" id="ACK65338.1"/>
    </source>
</evidence>
<dbReference type="CDD" id="cd00130">
    <property type="entry name" value="PAS"/>
    <property type="match status" value="3"/>
</dbReference>
<dbReference type="PRINTS" id="PR00344">
    <property type="entry name" value="BCTRLSENSOR"/>
</dbReference>
<dbReference type="Pfam" id="PF08447">
    <property type="entry name" value="PAS_3"/>
    <property type="match status" value="1"/>
</dbReference>
<evidence type="ECO:0000256" key="12">
    <source>
        <dbReference type="ARBA" id="ARBA00023306"/>
    </source>
</evidence>
<keyword evidence="9" id="KW-0067">ATP-binding</keyword>
<dbReference type="SUPFAM" id="SSF47384">
    <property type="entry name" value="Homodimeric domain of signal transducing histidine kinase"/>
    <property type="match status" value="1"/>
</dbReference>
<dbReference type="PROSITE" id="PS50113">
    <property type="entry name" value="PAC"/>
    <property type="match status" value="3"/>
</dbReference>
<dbReference type="PANTHER" id="PTHR43047">
    <property type="entry name" value="TWO-COMPONENT HISTIDINE PROTEIN KINASE"/>
    <property type="match status" value="1"/>
</dbReference>
<comment type="similarity">
    <text evidence="3">In the N-terminal section; belongs to the phytochrome family.</text>
</comment>
<dbReference type="InterPro" id="IPR001610">
    <property type="entry name" value="PAC"/>
</dbReference>
<feature type="domain" description="PAC" evidence="19">
    <location>
        <begin position="228"/>
        <end position="280"/>
    </location>
</feature>
<dbReference type="SMART" id="SM00388">
    <property type="entry name" value="HisKA"/>
    <property type="match status" value="1"/>
</dbReference>
<dbReference type="Pfam" id="PF02518">
    <property type="entry name" value="HATPase_c"/>
    <property type="match status" value="1"/>
</dbReference>
<feature type="domain" description="PAC" evidence="19">
    <location>
        <begin position="109"/>
        <end position="161"/>
    </location>
</feature>
<dbReference type="NCBIfam" id="TIGR00229">
    <property type="entry name" value="sensory_box"/>
    <property type="match status" value="3"/>
</dbReference>
<dbReference type="InterPro" id="IPR001789">
    <property type="entry name" value="Sig_transdc_resp-reg_receiver"/>
</dbReference>
<dbReference type="GO" id="GO:0006355">
    <property type="term" value="P:regulation of DNA-templated transcription"/>
    <property type="evidence" value="ECO:0007669"/>
    <property type="project" value="InterPro"/>
</dbReference>
<dbReference type="Pfam" id="PF01590">
    <property type="entry name" value="GAF"/>
    <property type="match status" value="1"/>
</dbReference>
<evidence type="ECO:0000256" key="4">
    <source>
        <dbReference type="ARBA" id="ARBA00012438"/>
    </source>
</evidence>
<dbReference type="CDD" id="cd16922">
    <property type="entry name" value="HATPase_EvgS-ArcB-TorS-like"/>
    <property type="match status" value="1"/>
</dbReference>
<gene>
    <name evidence="20" type="ordered locus">PCC8801_1273</name>
</gene>
<dbReference type="SUPFAM" id="SSF55874">
    <property type="entry name" value="ATPase domain of HSP90 chaperone/DNA topoisomerase II/histidine kinase"/>
    <property type="match status" value="1"/>
</dbReference>
<dbReference type="EMBL" id="CP001287">
    <property type="protein sequence ID" value="ACK65338.1"/>
    <property type="molecule type" value="Genomic_DNA"/>
</dbReference>
<dbReference type="PROSITE" id="PS50112">
    <property type="entry name" value="PAS"/>
    <property type="match status" value="3"/>
</dbReference>
<dbReference type="SMART" id="SM00086">
    <property type="entry name" value="PAC"/>
    <property type="match status" value="3"/>
</dbReference>
<feature type="modified residue" description="4-aspartylphosphate" evidence="14">
    <location>
        <position position="923"/>
    </location>
</feature>
<keyword evidence="6" id="KW-0808">Transferase</keyword>
<dbReference type="SMART" id="SM00065">
    <property type="entry name" value="GAF"/>
    <property type="match status" value="1"/>
</dbReference>
<evidence type="ECO:0000256" key="6">
    <source>
        <dbReference type="ARBA" id="ARBA00022679"/>
    </source>
</evidence>
<dbReference type="InterPro" id="IPR003594">
    <property type="entry name" value="HATPase_dom"/>
</dbReference>
<feature type="domain" description="PAS" evidence="18">
    <location>
        <begin position="454"/>
        <end position="507"/>
    </location>
</feature>
<dbReference type="SMART" id="SM00387">
    <property type="entry name" value="HATPase_c"/>
    <property type="match status" value="1"/>
</dbReference>
<feature type="domain" description="PAC" evidence="19">
    <location>
        <begin position="524"/>
        <end position="582"/>
    </location>
</feature>
<dbReference type="InterPro" id="IPR000700">
    <property type="entry name" value="PAS-assoc_C"/>
</dbReference>
<dbReference type="HOGENOM" id="CLU_000445_114_15_3"/>
<evidence type="ECO:0000256" key="8">
    <source>
        <dbReference type="ARBA" id="ARBA00022777"/>
    </source>
</evidence>
<evidence type="ECO:0000256" key="9">
    <source>
        <dbReference type="ARBA" id="ARBA00022840"/>
    </source>
</evidence>
<dbReference type="Gene3D" id="3.40.50.2300">
    <property type="match status" value="1"/>
</dbReference>
<dbReference type="Pfam" id="PF08448">
    <property type="entry name" value="PAS_4"/>
    <property type="match status" value="1"/>
</dbReference>
<dbReference type="Pfam" id="PF00512">
    <property type="entry name" value="HisKA"/>
    <property type="match status" value="1"/>
</dbReference>
<keyword evidence="12" id="KW-0131">Cell cycle</keyword>
<evidence type="ECO:0000259" key="16">
    <source>
        <dbReference type="PROSITE" id="PS50109"/>
    </source>
</evidence>
<dbReference type="EC" id="2.7.13.3" evidence="4"/>
<evidence type="ECO:0000256" key="1">
    <source>
        <dbReference type="ARBA" id="ARBA00000085"/>
    </source>
</evidence>
<evidence type="ECO:0000256" key="14">
    <source>
        <dbReference type="PROSITE-ProRule" id="PRU00169"/>
    </source>
</evidence>
<dbReference type="KEGG" id="cyp:PCC8801_1273"/>
<evidence type="ECO:0000256" key="2">
    <source>
        <dbReference type="ARBA" id="ARBA00004370"/>
    </source>
</evidence>
<keyword evidence="10" id="KW-0902">Two-component regulatory system</keyword>
<dbReference type="Gene3D" id="3.30.565.10">
    <property type="entry name" value="Histidine kinase-like ATPase, C-terminal domain"/>
    <property type="match status" value="1"/>
</dbReference>
<dbReference type="InterPro" id="IPR013767">
    <property type="entry name" value="PAS_fold"/>
</dbReference>
<dbReference type="RefSeq" id="WP_012594612.1">
    <property type="nucleotide sequence ID" value="NC_011726.1"/>
</dbReference>
<dbReference type="SUPFAM" id="SSF55785">
    <property type="entry name" value="PYP-like sensor domain (PAS domain)"/>
    <property type="match status" value="3"/>
</dbReference>
<reference evidence="21" key="1">
    <citation type="journal article" date="2011" name="MBio">
        <title>Novel metabolic attributes of the genus Cyanothece, comprising a group of unicellular nitrogen-fixing Cyanobacteria.</title>
        <authorList>
            <person name="Bandyopadhyay A."/>
            <person name="Elvitigala T."/>
            <person name="Welsh E."/>
            <person name="Stockel J."/>
            <person name="Liberton M."/>
            <person name="Min H."/>
            <person name="Sherman L.A."/>
            <person name="Pakrasi H.B."/>
        </authorList>
    </citation>
    <scope>NUCLEOTIDE SEQUENCE [LARGE SCALE GENOMIC DNA]</scope>
    <source>
        <strain evidence="21">PCC 8801</strain>
    </source>
</reference>
<dbReference type="eggNOG" id="COG2202">
    <property type="taxonomic scope" value="Bacteria"/>
</dbReference>
<keyword evidence="7" id="KW-0547">Nucleotide-binding</keyword>
<dbReference type="GO" id="GO:0000155">
    <property type="term" value="F:phosphorelay sensor kinase activity"/>
    <property type="evidence" value="ECO:0007669"/>
    <property type="project" value="InterPro"/>
</dbReference>
<feature type="domain" description="PAS" evidence="18">
    <location>
        <begin position="33"/>
        <end position="105"/>
    </location>
</feature>
<dbReference type="InterPro" id="IPR000014">
    <property type="entry name" value="PAS"/>
</dbReference>
<dbReference type="CDD" id="cd17546">
    <property type="entry name" value="REC_hyHK_CKI1_RcsC-like"/>
    <property type="match status" value="1"/>
</dbReference>
<dbReference type="InterPro" id="IPR036097">
    <property type="entry name" value="HisK_dim/P_sf"/>
</dbReference>
<feature type="domain" description="Response regulatory" evidence="17">
    <location>
        <begin position="874"/>
        <end position="990"/>
    </location>
</feature>
<dbReference type="InterPro" id="IPR003661">
    <property type="entry name" value="HisK_dim/P_dom"/>
</dbReference>
<dbReference type="CDD" id="cd00082">
    <property type="entry name" value="HisKA"/>
    <property type="match status" value="1"/>
</dbReference>
<evidence type="ECO:0000256" key="11">
    <source>
        <dbReference type="ARBA" id="ARBA00023136"/>
    </source>
</evidence>
<dbReference type="OrthoDB" id="502671at2"/>
<feature type="coiled-coil region" evidence="15">
    <location>
        <begin position="566"/>
        <end position="596"/>
    </location>
</feature>
<dbReference type="InterPro" id="IPR011006">
    <property type="entry name" value="CheY-like_superfamily"/>
</dbReference>
<keyword evidence="21" id="KW-1185">Reference proteome</keyword>
<comment type="subcellular location">
    <subcellularLocation>
        <location evidence="2">Membrane</location>
    </subcellularLocation>
</comment>
<keyword evidence="11" id="KW-0472">Membrane</keyword>
<dbReference type="InterPro" id="IPR005467">
    <property type="entry name" value="His_kinase_dom"/>
</dbReference>
<keyword evidence="15" id="KW-0175">Coiled coil</keyword>
<dbReference type="InterPro" id="IPR029016">
    <property type="entry name" value="GAF-like_dom_sf"/>
</dbReference>
<evidence type="ECO:0000256" key="7">
    <source>
        <dbReference type="ARBA" id="ARBA00022741"/>
    </source>
</evidence>
<accession>B7K3J6</accession>
<evidence type="ECO:0000256" key="13">
    <source>
        <dbReference type="ARBA" id="ARBA00074306"/>
    </source>
</evidence>
<dbReference type="InterPro" id="IPR035965">
    <property type="entry name" value="PAS-like_dom_sf"/>
</dbReference>
<evidence type="ECO:0000256" key="5">
    <source>
        <dbReference type="ARBA" id="ARBA00022553"/>
    </source>
</evidence>
<comment type="catalytic activity">
    <reaction evidence="1">
        <text>ATP + protein L-histidine = ADP + protein N-phospho-L-histidine.</text>
        <dbReference type="EC" id="2.7.13.3"/>
    </reaction>
</comment>
<evidence type="ECO:0000256" key="3">
    <source>
        <dbReference type="ARBA" id="ARBA00006402"/>
    </source>
</evidence>
<dbReference type="STRING" id="41431.PCC8801_1273"/>
<dbReference type="SUPFAM" id="SSF52172">
    <property type="entry name" value="CheY-like"/>
    <property type="match status" value="1"/>
</dbReference>
<dbReference type="Gene3D" id="1.10.287.130">
    <property type="match status" value="1"/>
</dbReference>
<dbReference type="FunFam" id="3.30.565.10:FF:000010">
    <property type="entry name" value="Sensor histidine kinase RcsC"/>
    <property type="match status" value="1"/>
</dbReference>
<dbReference type="Gene3D" id="3.30.450.20">
    <property type="entry name" value="PAS domain"/>
    <property type="match status" value="3"/>
</dbReference>
<evidence type="ECO:0000259" key="17">
    <source>
        <dbReference type="PROSITE" id="PS50110"/>
    </source>
</evidence>
<evidence type="ECO:0000313" key="21">
    <source>
        <dbReference type="Proteomes" id="UP000008204"/>
    </source>
</evidence>
<evidence type="ECO:0000256" key="15">
    <source>
        <dbReference type="SAM" id="Coils"/>
    </source>
</evidence>
<dbReference type="InterPro" id="IPR004358">
    <property type="entry name" value="Sig_transdc_His_kin-like_C"/>
</dbReference>
<evidence type="ECO:0000259" key="18">
    <source>
        <dbReference type="PROSITE" id="PS50112"/>
    </source>
</evidence>
<dbReference type="Gene3D" id="3.30.450.40">
    <property type="match status" value="1"/>
</dbReference>
<dbReference type="SMART" id="SM00448">
    <property type="entry name" value="REC"/>
    <property type="match status" value="1"/>
</dbReference>
<keyword evidence="5 14" id="KW-0597">Phosphoprotein</keyword>
<dbReference type="Pfam" id="PF00989">
    <property type="entry name" value="PAS"/>
    <property type="match status" value="1"/>
</dbReference>
<dbReference type="InterPro" id="IPR013655">
    <property type="entry name" value="PAS_fold_3"/>
</dbReference>
<dbReference type="Pfam" id="PF00072">
    <property type="entry name" value="Response_reg"/>
    <property type="match status" value="1"/>
</dbReference>
<dbReference type="SUPFAM" id="SSF55781">
    <property type="entry name" value="GAF domain-like"/>
    <property type="match status" value="1"/>
</dbReference>
<dbReference type="SMART" id="SM00091">
    <property type="entry name" value="PAS"/>
    <property type="match status" value="3"/>
</dbReference>
<proteinExistence type="inferred from homology"/>
<dbReference type="PROSITE" id="PS50110">
    <property type="entry name" value="RESPONSE_REGULATORY"/>
    <property type="match status" value="1"/>
</dbReference>
<dbReference type="eggNOG" id="COG5002">
    <property type="taxonomic scope" value="Bacteria"/>
</dbReference>
<protein>
    <recommendedName>
        <fullName evidence="13">Circadian input-output histidine kinase CikA</fullName>
        <ecNumber evidence="4">2.7.13.3</ecNumber>
    </recommendedName>
</protein>
<dbReference type="InterPro" id="IPR003018">
    <property type="entry name" value="GAF"/>
</dbReference>
<keyword evidence="8 20" id="KW-0418">Kinase</keyword>
<evidence type="ECO:0000259" key="19">
    <source>
        <dbReference type="PROSITE" id="PS50113"/>
    </source>
</evidence>
<dbReference type="eggNOG" id="COG2205">
    <property type="taxonomic scope" value="Bacteria"/>
</dbReference>
<evidence type="ECO:0000256" key="10">
    <source>
        <dbReference type="ARBA" id="ARBA00023012"/>
    </source>
</evidence>
<dbReference type="PROSITE" id="PS50109">
    <property type="entry name" value="HIS_KIN"/>
    <property type="match status" value="1"/>
</dbReference>
<feature type="domain" description="Histidine kinase" evidence="16">
    <location>
        <begin position="600"/>
        <end position="848"/>
    </location>
</feature>
<feature type="domain" description="PAS" evidence="18">
    <location>
        <begin position="155"/>
        <end position="210"/>
    </location>
</feature>
<name>B7K3J6_RIPO1</name>
<dbReference type="InterPro" id="IPR036890">
    <property type="entry name" value="HATPase_C_sf"/>
</dbReference>